<dbReference type="GeneID" id="120249411"/>
<reference evidence="7" key="1">
    <citation type="submission" date="2025-08" db="UniProtKB">
        <authorList>
            <consortium name="RefSeq"/>
        </authorList>
    </citation>
    <scope>IDENTIFICATION</scope>
</reference>
<dbReference type="AlphaFoldDB" id="A0AB40AG86"/>
<protein>
    <submittedName>
        <fullName evidence="7">Integrator complex subunit 9 homolog</fullName>
    </submittedName>
</protein>
<evidence type="ECO:0000256" key="4">
    <source>
        <dbReference type="ARBA" id="ARBA00023242"/>
    </source>
</evidence>
<keyword evidence="4" id="KW-0539">Nucleus</keyword>
<proteinExistence type="predicted"/>
<evidence type="ECO:0000256" key="3">
    <source>
        <dbReference type="ARBA" id="ARBA00022490"/>
    </source>
</evidence>
<dbReference type="Pfam" id="PF10996">
    <property type="entry name" value="Beta-Casp"/>
    <property type="match status" value="1"/>
</dbReference>
<name>A0AB40AG86_DIOCR</name>
<accession>A0AB40AG86</accession>
<keyword evidence="6" id="KW-1185">Reference proteome</keyword>
<sequence>MKLTCLSMGHGLYCPPCHMLELCGFRVLLECPLDLSALTVFSPVIPNSAPDLIGAVPWYKTVKSLHLWDPSLIDLVIISTPYAMLGLPFLTCLHDFSGKIYATEAVVRIGCLMMEDLVSMHAEYNQFYGPDERSGCPGWMEWEELEKLPLELRDIVMGKDGEELGSWMPLYSATDVKECMLKIHSLRYGEEACYNSTLILKSFSSGLEIGSSNWMINGPRRNFTYLSSSIFKSAHAMGFDYYSLRGNDLILFSDLSVEMTHDGPNDAYGCKIYNETVVEDPLPYHISAVGANCASEQDLVKCLLENDEILEESDKIAFICSCVLDSLNEGGSVLIPIGRIGIVHFLLEKIWQYLELSNMMVPIFMISTISEEILAFMNAMPEWLCEERQLKLFSGEPLFGHIELIKEKKLYLFPVLNSSNLSMIWQEPCLVFCPHWNLRLGPAVHLLSRWHKDHKSLLILEEGVDAEMALLPFKTLSMKVLQCSFFAGIKLKKIQPLLELLQPKLVLFPDRLKSQLNFSKNYTHLYYSENSTLRVPCLKEDFEVRLMRYLDFKLQPRILPHENLAIARLEGQFLVSNGNHLLVPVKNPTHISSKQQLNWGSVDPDLLLQALKDKGIDGLISYDETAPCHGVHSIHISAPDEAVIEIDSKQTVIFAANENLTAVICETFSSVCSGI</sequence>
<feature type="domain" description="Beta-Casp" evidence="5">
    <location>
        <begin position="345"/>
        <end position="470"/>
    </location>
</feature>
<evidence type="ECO:0000259" key="5">
    <source>
        <dbReference type="SMART" id="SM01027"/>
    </source>
</evidence>
<keyword evidence="3" id="KW-0963">Cytoplasm</keyword>
<dbReference type="Gene3D" id="3.60.15.10">
    <property type="entry name" value="Ribonuclease Z/Hydroxyacylglutathione hydrolase-like"/>
    <property type="match status" value="1"/>
</dbReference>
<evidence type="ECO:0000256" key="2">
    <source>
        <dbReference type="ARBA" id="ARBA00004496"/>
    </source>
</evidence>
<dbReference type="InterPro" id="IPR027074">
    <property type="entry name" value="Integrator_9su"/>
</dbReference>
<organism evidence="6 7">
    <name type="scientific">Dioscorea cayennensis subsp. rotundata</name>
    <name type="common">White Guinea yam</name>
    <name type="synonym">Dioscorea rotundata</name>
    <dbReference type="NCBI Taxonomy" id="55577"/>
    <lineage>
        <taxon>Eukaryota</taxon>
        <taxon>Viridiplantae</taxon>
        <taxon>Streptophyta</taxon>
        <taxon>Embryophyta</taxon>
        <taxon>Tracheophyta</taxon>
        <taxon>Spermatophyta</taxon>
        <taxon>Magnoliopsida</taxon>
        <taxon>Liliopsida</taxon>
        <taxon>Dioscoreales</taxon>
        <taxon>Dioscoreaceae</taxon>
        <taxon>Dioscorea</taxon>
    </lineage>
</organism>
<evidence type="ECO:0000313" key="6">
    <source>
        <dbReference type="Proteomes" id="UP001515500"/>
    </source>
</evidence>
<dbReference type="SMART" id="SM01027">
    <property type="entry name" value="Beta-Casp"/>
    <property type="match status" value="1"/>
</dbReference>
<dbReference type="PANTHER" id="PTHR46094">
    <property type="entry name" value="INTEGRATOR COMPLEX SUBUNIT 9"/>
    <property type="match status" value="1"/>
</dbReference>
<dbReference type="GO" id="GO:0005737">
    <property type="term" value="C:cytoplasm"/>
    <property type="evidence" value="ECO:0007669"/>
    <property type="project" value="UniProtKB-SubCell"/>
</dbReference>
<evidence type="ECO:0000256" key="1">
    <source>
        <dbReference type="ARBA" id="ARBA00004123"/>
    </source>
</evidence>
<dbReference type="GO" id="GO:0034472">
    <property type="term" value="P:snRNA 3'-end processing"/>
    <property type="evidence" value="ECO:0007669"/>
    <property type="project" value="TreeGrafter"/>
</dbReference>
<dbReference type="Proteomes" id="UP001515500">
    <property type="component" value="Chromosome 19"/>
</dbReference>
<dbReference type="PANTHER" id="PTHR46094:SF1">
    <property type="entry name" value="INTEGRATOR COMPLEX SUBUNIT 9"/>
    <property type="match status" value="1"/>
</dbReference>
<comment type="subcellular location">
    <subcellularLocation>
        <location evidence="2">Cytoplasm</location>
    </subcellularLocation>
    <subcellularLocation>
        <location evidence="1">Nucleus</location>
    </subcellularLocation>
</comment>
<dbReference type="InterPro" id="IPR022712">
    <property type="entry name" value="Beta_Casp"/>
</dbReference>
<dbReference type="RefSeq" id="XP_039113839.1">
    <property type="nucleotide sequence ID" value="XM_039257905.1"/>
</dbReference>
<dbReference type="SUPFAM" id="SSF56281">
    <property type="entry name" value="Metallo-hydrolase/oxidoreductase"/>
    <property type="match status" value="1"/>
</dbReference>
<gene>
    <name evidence="7" type="primary">LOC120249411</name>
</gene>
<dbReference type="GO" id="GO:0032039">
    <property type="term" value="C:integrator complex"/>
    <property type="evidence" value="ECO:0007669"/>
    <property type="project" value="InterPro"/>
</dbReference>
<dbReference type="InterPro" id="IPR036866">
    <property type="entry name" value="RibonucZ/Hydroxyglut_hydro"/>
</dbReference>
<dbReference type="Gene3D" id="3.40.50.10890">
    <property type="match status" value="1"/>
</dbReference>
<evidence type="ECO:0000313" key="7">
    <source>
        <dbReference type="RefSeq" id="XP_039113839.1"/>
    </source>
</evidence>